<dbReference type="AlphaFoldDB" id="A0A9W6RFX2"/>
<accession>A0A9W6RFX2</accession>
<evidence type="ECO:0000313" key="2">
    <source>
        <dbReference type="Proteomes" id="UP001165135"/>
    </source>
</evidence>
<organism evidence="1 2">
    <name type="scientific">Actinoallomurus iriomotensis</name>
    <dbReference type="NCBI Taxonomy" id="478107"/>
    <lineage>
        <taxon>Bacteria</taxon>
        <taxon>Bacillati</taxon>
        <taxon>Actinomycetota</taxon>
        <taxon>Actinomycetes</taxon>
        <taxon>Streptosporangiales</taxon>
        <taxon>Thermomonosporaceae</taxon>
        <taxon>Actinoallomurus</taxon>
    </lineage>
</organism>
<dbReference type="RefSeq" id="WP_285621596.1">
    <property type="nucleotide sequence ID" value="NZ_BSTJ01000003.1"/>
</dbReference>
<dbReference type="EMBL" id="BSTJ01000003">
    <property type="protein sequence ID" value="GLY75094.1"/>
    <property type="molecule type" value="Genomic_DNA"/>
</dbReference>
<name>A0A9W6RFX2_9ACTN</name>
<proteinExistence type="predicted"/>
<dbReference type="InterPro" id="IPR045991">
    <property type="entry name" value="DUF5947"/>
</dbReference>
<protein>
    <submittedName>
        <fullName evidence="1">Uncharacterized protein</fullName>
    </submittedName>
</protein>
<sequence length="201" mass="22737">MSTGALPRLIRRTAADRPRRRPCDLCGTPLAEDHRHLLDVRDRRPLCACYACSVLFQREEAGEGHYRLVPERRIPVGGLSPARLGVPVGLAFFVERADGEVVAHYPSPAGATQWTIDRNAWESAARDCPALEELRAEVEALLVNTARGRSEAWLVPIEDCYRLISVVRRHWTGMFGGDRVWPEIEGFFEELRRCHGTDTHR</sequence>
<gene>
    <name evidence="1" type="ORF">Airi01_033610</name>
</gene>
<dbReference type="Pfam" id="PF19372">
    <property type="entry name" value="DUF5947"/>
    <property type="match status" value="1"/>
</dbReference>
<comment type="caution">
    <text evidence="1">The sequence shown here is derived from an EMBL/GenBank/DDBJ whole genome shotgun (WGS) entry which is preliminary data.</text>
</comment>
<evidence type="ECO:0000313" key="1">
    <source>
        <dbReference type="EMBL" id="GLY75094.1"/>
    </source>
</evidence>
<dbReference type="Proteomes" id="UP001165135">
    <property type="component" value="Unassembled WGS sequence"/>
</dbReference>
<reference evidence="1" key="1">
    <citation type="submission" date="2023-03" db="EMBL/GenBank/DDBJ databases">
        <title>Actinoallomurus iriomotensis NBRC 103681.</title>
        <authorList>
            <person name="Ichikawa N."/>
            <person name="Sato H."/>
            <person name="Tonouchi N."/>
        </authorList>
    </citation>
    <scope>NUCLEOTIDE SEQUENCE</scope>
    <source>
        <strain evidence="1">NBRC 103681</strain>
    </source>
</reference>